<evidence type="ECO:0008006" key="3">
    <source>
        <dbReference type="Google" id="ProtNLM"/>
    </source>
</evidence>
<evidence type="ECO:0000313" key="2">
    <source>
        <dbReference type="Proteomes" id="UP000031829"/>
    </source>
</evidence>
<organism evidence="1 2">
    <name type="scientific">Priestia megaterium (strain ATCC 14581 / DSM 32 / CCUG 1817 / JCM 2506 / NBRC 15308 / NCIMB 9376 / NCTC 10342 / NRRL B-14308 / VKM B-512 / Ford 19)</name>
    <name type="common">Bacillus megaterium</name>
    <dbReference type="NCBI Taxonomy" id="1348623"/>
    <lineage>
        <taxon>Bacteria</taxon>
        <taxon>Bacillati</taxon>
        <taxon>Bacillota</taxon>
        <taxon>Bacilli</taxon>
        <taxon>Bacillales</taxon>
        <taxon>Bacillaceae</taxon>
        <taxon>Priestia</taxon>
    </lineage>
</organism>
<dbReference type="HOGENOM" id="CLU_2481748_0_0_9"/>
<proteinExistence type="predicted"/>
<dbReference type="Proteomes" id="UP000031829">
    <property type="component" value="Chromosome"/>
</dbReference>
<dbReference type="EMBL" id="CP009920">
    <property type="protein sequence ID" value="AJI23259.1"/>
    <property type="molecule type" value="Genomic_DNA"/>
</dbReference>
<dbReference type="AlphaFoldDB" id="A0A0B6ATU7"/>
<accession>A0A0B6ATU7</accession>
<dbReference type="KEGG" id="bmeg:BG04_4141"/>
<evidence type="ECO:0000313" key="1">
    <source>
        <dbReference type="EMBL" id="AJI23259.1"/>
    </source>
</evidence>
<reference evidence="1 2" key="1">
    <citation type="journal article" date="2015" name="Genome Announc.">
        <title>Complete genome sequences for 35 biothreat assay-relevant bacillus species.</title>
        <authorList>
            <person name="Johnson S.L."/>
            <person name="Daligault H.E."/>
            <person name="Davenport K.W."/>
            <person name="Jaissle J."/>
            <person name="Frey K.G."/>
            <person name="Ladner J.T."/>
            <person name="Broomall S.M."/>
            <person name="Bishop-Lilly K.A."/>
            <person name="Bruce D.C."/>
            <person name="Gibbons H.S."/>
            <person name="Coyne S.R."/>
            <person name="Lo C.C."/>
            <person name="Meincke L."/>
            <person name="Munk A.C."/>
            <person name="Koroleva G.I."/>
            <person name="Rosenzweig C.N."/>
            <person name="Palacios G.F."/>
            <person name="Redden C.L."/>
            <person name="Minogue T.D."/>
            <person name="Chain P.S."/>
        </authorList>
    </citation>
    <scope>NUCLEOTIDE SEQUENCE [LARGE SCALE GENOMIC DNA]</scope>
    <source>
        <strain evidence="2">ATCC 14581 / DSM 32 / JCM 2506 / NBRC 15308 / NCIMB 9376 / NCTC 10342 / NRRL B-14308 / VKM B-512</strain>
    </source>
</reference>
<name>A0A0B6ATU7_PRIM2</name>
<gene>
    <name evidence="1" type="ORF">BG04_4141</name>
</gene>
<protein>
    <recommendedName>
        <fullName evidence="3">DUF1450 domain-containing protein</fullName>
    </recommendedName>
</protein>
<sequence>MRVAKFCERNIKVTKANIVLDILQQNYQQDIEVCVVDCFRRCLECRVTPFCRVQLTTLQDNDVDTLVKKILENV</sequence>